<dbReference type="Gene3D" id="1.20.5.2230">
    <property type="match status" value="1"/>
</dbReference>
<feature type="compositionally biased region" description="Basic and acidic residues" evidence="8">
    <location>
        <begin position="309"/>
        <end position="343"/>
    </location>
</feature>
<evidence type="ECO:0000256" key="4">
    <source>
        <dbReference type="ARBA" id="ARBA00022490"/>
    </source>
</evidence>
<feature type="region of interest" description="Disordered" evidence="8">
    <location>
        <begin position="1"/>
        <end position="27"/>
    </location>
</feature>
<organism evidence="10 11">
    <name type="scientific">Artemia franciscana</name>
    <name type="common">Brine shrimp</name>
    <name type="synonym">Artemia sanfranciscana</name>
    <dbReference type="NCBI Taxonomy" id="6661"/>
    <lineage>
        <taxon>Eukaryota</taxon>
        <taxon>Metazoa</taxon>
        <taxon>Ecdysozoa</taxon>
        <taxon>Arthropoda</taxon>
        <taxon>Crustacea</taxon>
        <taxon>Branchiopoda</taxon>
        <taxon>Anostraca</taxon>
        <taxon>Artemiidae</taxon>
        <taxon>Artemia</taxon>
    </lineage>
</organism>
<dbReference type="GO" id="GO:0051257">
    <property type="term" value="P:meiotic spindle midzone assembly"/>
    <property type="evidence" value="ECO:0007669"/>
    <property type="project" value="TreeGrafter"/>
</dbReference>
<keyword evidence="4" id="KW-0963">Cytoplasm</keyword>
<evidence type="ECO:0000259" key="9">
    <source>
        <dbReference type="Pfam" id="PF03941"/>
    </source>
</evidence>
<reference evidence="10" key="1">
    <citation type="submission" date="2023-07" db="EMBL/GenBank/DDBJ databases">
        <title>Chromosome-level genome assembly of Artemia franciscana.</title>
        <authorList>
            <person name="Jo E."/>
        </authorList>
    </citation>
    <scope>NUCLEOTIDE SEQUENCE</scope>
    <source>
        <tissue evidence="10">Whole body</tissue>
    </source>
</reference>
<dbReference type="AlphaFoldDB" id="A0AA88I1S6"/>
<evidence type="ECO:0000256" key="6">
    <source>
        <dbReference type="ARBA" id="ARBA00023212"/>
    </source>
</evidence>
<feature type="compositionally biased region" description="Acidic residues" evidence="8">
    <location>
        <begin position="394"/>
        <end position="406"/>
    </location>
</feature>
<name>A0AA88I1S6_ARTSF</name>
<dbReference type="GO" id="GO:0005634">
    <property type="term" value="C:nucleus"/>
    <property type="evidence" value="ECO:0007669"/>
    <property type="project" value="UniProtKB-SubCell"/>
</dbReference>
<comment type="similarity">
    <text evidence="3">Belongs to the INCENP family.</text>
</comment>
<evidence type="ECO:0000313" key="10">
    <source>
        <dbReference type="EMBL" id="KAK2713677.1"/>
    </source>
</evidence>
<feature type="domain" description="Inner centromere protein ARK-binding" evidence="9">
    <location>
        <begin position="397"/>
        <end position="457"/>
    </location>
</feature>
<evidence type="ECO:0000313" key="11">
    <source>
        <dbReference type="Proteomes" id="UP001187531"/>
    </source>
</evidence>
<keyword evidence="11" id="KW-1185">Reference proteome</keyword>
<accession>A0AA88I1S6</accession>
<dbReference type="GO" id="GO:0051310">
    <property type="term" value="P:metaphase chromosome alignment"/>
    <property type="evidence" value="ECO:0007669"/>
    <property type="project" value="TreeGrafter"/>
</dbReference>
<feature type="region of interest" description="Disordered" evidence="8">
    <location>
        <begin position="134"/>
        <end position="419"/>
    </location>
</feature>
<keyword evidence="5" id="KW-0159">Chromosome partition</keyword>
<comment type="subcellular location">
    <subcellularLocation>
        <location evidence="2">Cytoplasm</location>
        <location evidence="2">Cytoskeleton</location>
        <location evidence="2">Spindle</location>
    </subcellularLocation>
    <subcellularLocation>
        <location evidence="1">Nucleus</location>
    </subcellularLocation>
</comment>
<dbReference type="EMBL" id="JAVRJZ010000014">
    <property type="protein sequence ID" value="KAK2713677.1"/>
    <property type="molecule type" value="Genomic_DNA"/>
</dbReference>
<feature type="region of interest" description="Disordered" evidence="8">
    <location>
        <begin position="74"/>
        <end position="111"/>
    </location>
</feature>
<comment type="caution">
    <text evidence="10">The sequence shown here is derived from an EMBL/GenBank/DDBJ whole genome shotgun (WGS) entry which is preliminary data.</text>
</comment>
<dbReference type="PANTHER" id="PTHR13142:SF1">
    <property type="entry name" value="INNER CENTROMERE PROTEIN"/>
    <property type="match status" value="1"/>
</dbReference>
<evidence type="ECO:0000256" key="5">
    <source>
        <dbReference type="ARBA" id="ARBA00022829"/>
    </source>
</evidence>
<dbReference type="GO" id="GO:0000776">
    <property type="term" value="C:kinetochore"/>
    <property type="evidence" value="ECO:0007669"/>
    <property type="project" value="TreeGrafter"/>
</dbReference>
<feature type="compositionally biased region" description="Basic and acidic residues" evidence="8">
    <location>
        <begin position="235"/>
        <end position="300"/>
    </location>
</feature>
<dbReference type="GO" id="GO:0030496">
    <property type="term" value="C:midbody"/>
    <property type="evidence" value="ECO:0007669"/>
    <property type="project" value="TreeGrafter"/>
</dbReference>
<evidence type="ECO:0000256" key="7">
    <source>
        <dbReference type="ARBA" id="ARBA00023242"/>
    </source>
</evidence>
<dbReference type="InterPro" id="IPR005635">
    <property type="entry name" value="Inner_centromere_prot_ARK-bd"/>
</dbReference>
<dbReference type="GO" id="GO:1990385">
    <property type="term" value="C:meiotic spindle midzone"/>
    <property type="evidence" value="ECO:0007669"/>
    <property type="project" value="TreeGrafter"/>
</dbReference>
<evidence type="ECO:0000256" key="2">
    <source>
        <dbReference type="ARBA" id="ARBA00004186"/>
    </source>
</evidence>
<gene>
    <name evidence="10" type="ORF">QYM36_009524</name>
</gene>
<dbReference type="PANTHER" id="PTHR13142">
    <property type="entry name" value="INNER CENTROMERE PROTEIN"/>
    <property type="match status" value="1"/>
</dbReference>
<feature type="compositionally biased region" description="Low complexity" evidence="8">
    <location>
        <begin position="182"/>
        <end position="193"/>
    </location>
</feature>
<protein>
    <recommendedName>
        <fullName evidence="9">Inner centromere protein ARK-binding domain-containing protein</fullName>
    </recommendedName>
</protein>
<dbReference type="Proteomes" id="UP001187531">
    <property type="component" value="Unassembled WGS sequence"/>
</dbReference>
<keyword evidence="6" id="KW-0206">Cytoskeleton</keyword>
<dbReference type="GO" id="GO:0000281">
    <property type="term" value="P:mitotic cytokinesis"/>
    <property type="evidence" value="ECO:0007669"/>
    <property type="project" value="TreeGrafter"/>
</dbReference>
<evidence type="ECO:0000256" key="8">
    <source>
        <dbReference type="SAM" id="MobiDB-lite"/>
    </source>
</evidence>
<feature type="compositionally biased region" description="Polar residues" evidence="8">
    <location>
        <begin position="1"/>
        <end position="13"/>
    </location>
</feature>
<evidence type="ECO:0000256" key="1">
    <source>
        <dbReference type="ARBA" id="ARBA00004123"/>
    </source>
</evidence>
<dbReference type="Pfam" id="PF03941">
    <property type="entry name" value="INCENP_ARK-bind"/>
    <property type="match status" value="1"/>
</dbReference>
<keyword evidence="7" id="KW-0539">Nucleus</keyword>
<evidence type="ECO:0000256" key="3">
    <source>
        <dbReference type="ARBA" id="ARBA00010042"/>
    </source>
</evidence>
<dbReference type="GO" id="GO:0032133">
    <property type="term" value="C:chromosome passenger complex"/>
    <property type="evidence" value="ECO:0007669"/>
    <property type="project" value="TreeGrafter"/>
</dbReference>
<feature type="compositionally biased region" description="Basic and acidic residues" evidence="8">
    <location>
        <begin position="362"/>
        <end position="373"/>
    </location>
</feature>
<sequence>NPGTRTRVLTKQSAYKPPEIDTGTEATKMPLAVQSPIRNVKSPREMLAKAAARAFTPKQVFSPFRQLSVKEKASAFESGRREEEDDLKNVKPSGVSKKGLQLKASSGTTQAIRLSRKIVKAAKKRSSLLRLAEEGNRTINKGAAVGQGTKRKSAVSHVEEPTVKRLRTPSPKKYPARGPVLSVSSASSFSSSGSGKGPTRLARLPFLSSGKSKHGNIATGVKSFLPSNRQPPKPSEGELKKKKEEELRAKELKELEIKRKKEEEIRRKAEENKRKREQKMKEVMIRREMMKQEGKDEKVQKFMAQTKQKAAELEQKNAEIRKQKELEEKRKFEEKMKSQKTKDTPVQQIGQPKKLPPSALKKNLDVTYDRDSPLSDSLTPKKKVGFQSNPDNYGIDDLDSGDETDDDTRPKKTVPEWAKGRKLKEQLLKQSLSAPDLKSVFPPEELLILPPDLSKIFPVAKKRFHKRTSSAIWDTPPGNISLNASRR</sequence>
<feature type="non-terminal residue" evidence="10">
    <location>
        <position position="487"/>
    </location>
</feature>
<proteinExistence type="inferred from homology"/>